<dbReference type="RefSeq" id="WP_353549418.1">
    <property type="nucleotide sequence ID" value="NZ_AP029612.1"/>
</dbReference>
<sequence length="159" mass="18083">MKPIIRKKYKLEKFPGKGGWTYATIPEISQDPKQPFGWVKVKGTIDDHVISNYKLMPMGNGKLFLPIKASIRKSIGKEAGDHVLITLYRDNDPISVPANFLACLKDEPKAYTHFFELKEGEQKQYIDWINEAKKETTRTERMAKAITKIAAGLTLKTNT</sequence>
<reference evidence="1" key="1">
    <citation type="submission" date="2024-02" db="EMBL/GenBank/DDBJ databases">
        <title>Sediminibacterium planktonica sp. nov. and Sediminibacterium longus sp. nov., isolated from surface lake and river water.</title>
        <authorList>
            <person name="Watanabe K."/>
            <person name="Takemine S."/>
            <person name="Ishii Y."/>
            <person name="Ogata Y."/>
            <person name="Shindo C."/>
            <person name="Suda W."/>
        </authorList>
    </citation>
    <scope>NUCLEOTIDE SEQUENCE</scope>
    <source>
        <strain evidence="1">KACHI17</strain>
    </source>
</reference>
<evidence type="ECO:0000313" key="1">
    <source>
        <dbReference type="EMBL" id="BFG71795.1"/>
    </source>
</evidence>
<dbReference type="InterPro" id="IPR015018">
    <property type="entry name" value="DUF1905"/>
</dbReference>
<dbReference type="Gene3D" id="2.40.30.100">
    <property type="entry name" value="AF2212/PG0164-like"/>
    <property type="match status" value="1"/>
</dbReference>
<dbReference type="InterPro" id="IPR037079">
    <property type="entry name" value="AF2212/PG0164-like_sf"/>
</dbReference>
<dbReference type="EMBL" id="AP029612">
    <property type="protein sequence ID" value="BFG71795.1"/>
    <property type="molecule type" value="Genomic_DNA"/>
</dbReference>
<dbReference type="AlphaFoldDB" id="A0AAT9GMJ4"/>
<organism evidence="1">
    <name type="scientific">Sediminibacterium sp. KACHI17</name>
    <dbReference type="NCBI Taxonomy" id="1751071"/>
    <lineage>
        <taxon>Bacteria</taxon>
        <taxon>Pseudomonadati</taxon>
        <taxon>Bacteroidota</taxon>
        <taxon>Chitinophagia</taxon>
        <taxon>Chitinophagales</taxon>
        <taxon>Chitinophagaceae</taxon>
        <taxon>Sediminibacterium</taxon>
    </lineage>
</organism>
<dbReference type="Pfam" id="PF13376">
    <property type="entry name" value="OmdA"/>
    <property type="match status" value="1"/>
</dbReference>
<name>A0AAT9GMJ4_9BACT</name>
<proteinExistence type="predicted"/>
<dbReference type="Pfam" id="PF08922">
    <property type="entry name" value="DUF1905"/>
    <property type="match status" value="1"/>
</dbReference>
<accession>A0AAT9GMJ4</accession>
<gene>
    <name evidence="1" type="ORF">KACHI17_26760</name>
</gene>
<dbReference type="SUPFAM" id="SSF141694">
    <property type="entry name" value="AF2212/PG0164-like"/>
    <property type="match status" value="1"/>
</dbReference>
<protein>
    <submittedName>
        <fullName evidence="1">YdeI/OmpD-associated family protein</fullName>
    </submittedName>
</protein>